<evidence type="ECO:0000256" key="1">
    <source>
        <dbReference type="ARBA" id="ARBA00006484"/>
    </source>
</evidence>
<dbReference type="PANTHER" id="PTHR24320">
    <property type="entry name" value="RETINOL DEHYDROGENASE"/>
    <property type="match status" value="1"/>
</dbReference>
<dbReference type="InterPro" id="IPR036291">
    <property type="entry name" value="NAD(P)-bd_dom_sf"/>
</dbReference>
<evidence type="ECO:0000313" key="5">
    <source>
        <dbReference type="Proteomes" id="UP000295447"/>
    </source>
</evidence>
<reference evidence="4 5" key="1">
    <citation type="submission" date="2019-03" db="EMBL/GenBank/DDBJ databases">
        <title>Genomic Encyclopedia of Type Strains, Phase III (KMG-III): the genomes of soil and plant-associated and newly described type strains.</title>
        <authorList>
            <person name="Whitman W."/>
        </authorList>
    </citation>
    <scope>NUCLEOTIDE SEQUENCE [LARGE SCALE GENOMIC DNA]</scope>
    <source>
        <strain evidence="4 5">VKM Ac-2570</strain>
    </source>
</reference>
<protein>
    <submittedName>
        <fullName evidence="4">Short-subunit dehydrogenase</fullName>
    </submittedName>
</protein>
<gene>
    <name evidence="4" type="ORF">EV650_4375</name>
</gene>
<sequence length="279" mass="30246">MSTVVLIGATSGLGRRAAEQLAAGGHRLFLVGRDPDRAVALAKQLPDATVIAADVSVRSGIEYVAAEIAGRVERIDVLVNNAGVMTPTRQVSAEGVELNLAVHQLAPWSAVALLGHLIPAGGRIVNVNSEGHRSPMRGGVVRIDPARLADGPESFDPFLTYSRSKLTNLLFTYELQRRRPDWNVVAVHPGVVRTDLGRQFPRWQVAALSAFSLPPRRGAEPVVRLAVGPEPPTGYYDRFTQVRSSTISYDDQLARQVWAATEELRPHDATSVRIVDNGE</sequence>
<keyword evidence="5" id="KW-1185">Reference proteome</keyword>
<organism evidence="4 5">
    <name type="scientific">Kribbella kalugense</name>
    <dbReference type="NCBI Taxonomy" id="2512221"/>
    <lineage>
        <taxon>Bacteria</taxon>
        <taxon>Bacillati</taxon>
        <taxon>Actinomycetota</taxon>
        <taxon>Actinomycetes</taxon>
        <taxon>Propionibacteriales</taxon>
        <taxon>Kribbellaceae</taxon>
        <taxon>Kribbella</taxon>
    </lineage>
</organism>
<keyword evidence="2" id="KW-0560">Oxidoreductase</keyword>
<accession>A0A4R7ZJ77</accession>
<dbReference type="GO" id="GO:0016491">
    <property type="term" value="F:oxidoreductase activity"/>
    <property type="evidence" value="ECO:0007669"/>
    <property type="project" value="UniProtKB-KW"/>
</dbReference>
<evidence type="ECO:0000313" key="4">
    <source>
        <dbReference type="EMBL" id="TDW17799.1"/>
    </source>
</evidence>
<dbReference type="PRINTS" id="PR00081">
    <property type="entry name" value="GDHRDH"/>
</dbReference>
<name>A0A4R7ZJ77_9ACTN</name>
<dbReference type="EMBL" id="SODF01000002">
    <property type="protein sequence ID" value="TDW17799.1"/>
    <property type="molecule type" value="Genomic_DNA"/>
</dbReference>
<comment type="similarity">
    <text evidence="1 3">Belongs to the short-chain dehydrogenases/reductases (SDR) family.</text>
</comment>
<evidence type="ECO:0000256" key="2">
    <source>
        <dbReference type="ARBA" id="ARBA00023002"/>
    </source>
</evidence>
<dbReference type="PANTHER" id="PTHR24320:SF148">
    <property type="entry name" value="NAD(P)-BINDING ROSSMANN-FOLD SUPERFAMILY PROTEIN"/>
    <property type="match status" value="1"/>
</dbReference>
<dbReference type="Gene3D" id="3.40.50.720">
    <property type="entry name" value="NAD(P)-binding Rossmann-like Domain"/>
    <property type="match status" value="1"/>
</dbReference>
<dbReference type="Pfam" id="PF00106">
    <property type="entry name" value="adh_short"/>
    <property type="match status" value="1"/>
</dbReference>
<dbReference type="InterPro" id="IPR002347">
    <property type="entry name" value="SDR_fam"/>
</dbReference>
<evidence type="ECO:0000256" key="3">
    <source>
        <dbReference type="RuleBase" id="RU000363"/>
    </source>
</evidence>
<dbReference type="AlphaFoldDB" id="A0A4R7ZJ77"/>
<proteinExistence type="inferred from homology"/>
<comment type="caution">
    <text evidence="4">The sequence shown here is derived from an EMBL/GenBank/DDBJ whole genome shotgun (WGS) entry which is preliminary data.</text>
</comment>
<dbReference type="Proteomes" id="UP000295447">
    <property type="component" value="Unassembled WGS sequence"/>
</dbReference>
<dbReference type="SUPFAM" id="SSF51735">
    <property type="entry name" value="NAD(P)-binding Rossmann-fold domains"/>
    <property type="match status" value="1"/>
</dbReference>
<dbReference type="PRINTS" id="PR00080">
    <property type="entry name" value="SDRFAMILY"/>
</dbReference>
<dbReference type="RefSeq" id="WP_166678232.1">
    <property type="nucleotide sequence ID" value="NZ_SODF01000002.1"/>
</dbReference>